<dbReference type="EMBL" id="JAMXHT010000006">
    <property type="protein sequence ID" value="MCO5400043.1"/>
    <property type="molecule type" value="Genomic_DNA"/>
</dbReference>
<dbReference type="InterPro" id="IPR045584">
    <property type="entry name" value="Pilin-like"/>
</dbReference>
<name>A0ABT1ANN9_9RALS</name>
<gene>
    <name evidence="1" type="ORF">NG900_17735</name>
</gene>
<dbReference type="Pfam" id="PF16732">
    <property type="entry name" value="ComP_DUS"/>
    <property type="match status" value="1"/>
</dbReference>
<sequence>MAAIAYPAYLNQVRKGRRSDAIQAAAAVTQAQERWRSNNATYGRMNSTNNDLQISLTSTGGYYALVVTGNTSTGYTLTLTPQGTQATDTTCNPMTVTVTNGVAVNTPSACWGQ</sequence>
<evidence type="ECO:0000313" key="1">
    <source>
        <dbReference type="EMBL" id="MCO5400043.1"/>
    </source>
</evidence>
<dbReference type="Proteomes" id="UP001162811">
    <property type="component" value="Unassembled WGS sequence"/>
</dbReference>
<dbReference type="Gene3D" id="3.30.700.10">
    <property type="entry name" value="Glycoprotein, Type 4 Pilin"/>
    <property type="match status" value="1"/>
</dbReference>
<dbReference type="SUPFAM" id="SSF54523">
    <property type="entry name" value="Pili subunits"/>
    <property type="match status" value="1"/>
</dbReference>
<accession>A0ABT1ANN9</accession>
<comment type="caution">
    <text evidence="1">The sequence shown here is derived from an EMBL/GenBank/DDBJ whole genome shotgun (WGS) entry which is preliminary data.</text>
</comment>
<organism evidence="1 2">
    <name type="scientific">Ralstonia soli</name>
    <dbReference type="NCBI Taxonomy" id="2953896"/>
    <lineage>
        <taxon>Bacteria</taxon>
        <taxon>Pseudomonadati</taxon>
        <taxon>Pseudomonadota</taxon>
        <taxon>Betaproteobacteria</taxon>
        <taxon>Burkholderiales</taxon>
        <taxon>Burkholderiaceae</taxon>
        <taxon>Ralstonia</taxon>
    </lineage>
</organism>
<dbReference type="InterPro" id="IPR031982">
    <property type="entry name" value="PilE-like"/>
</dbReference>
<reference evidence="1" key="1">
    <citation type="submission" date="2022-06" db="EMBL/GenBank/DDBJ databases">
        <authorList>
            <person name="Lu C.-H."/>
        </authorList>
    </citation>
    <scope>NUCLEOTIDE SEQUENCE</scope>
    <source>
        <strain evidence="1">21MJYT02-11</strain>
    </source>
</reference>
<protein>
    <submittedName>
        <fullName evidence="1">Type IV pilin protein</fullName>
    </submittedName>
</protein>
<keyword evidence="2" id="KW-1185">Reference proteome</keyword>
<reference evidence="1" key="2">
    <citation type="journal article" date="2023" name="Front. Microbiol.">
        <title>Ralstonia chuxiongensis sp. nov., Ralstonia mojiangensis sp. nov., and Ralstonia soli sp. nov., isolated from tobacco fields, are three novel species in the family Burkholderiaceae.</title>
        <authorList>
            <person name="Lu C.H."/>
            <person name="Zhang Y.Y."/>
            <person name="Jiang N."/>
            <person name="Chen W."/>
            <person name="Shao X."/>
            <person name="Zhao Z.M."/>
            <person name="Lu W.L."/>
            <person name="Hu X."/>
            <person name="Xi Y.X."/>
            <person name="Zou S.Y."/>
            <person name="Wei Q.J."/>
            <person name="Lin Z.L."/>
            <person name="Gong L."/>
            <person name="Gai X.T."/>
            <person name="Zhang L.Q."/>
            <person name="Li J.Y."/>
            <person name="Jin Y."/>
            <person name="Xia Z.Y."/>
        </authorList>
    </citation>
    <scope>NUCLEOTIDE SEQUENCE</scope>
    <source>
        <strain evidence="1">21MJYT02-11</strain>
    </source>
</reference>
<proteinExistence type="predicted"/>
<evidence type="ECO:0000313" key="2">
    <source>
        <dbReference type="Proteomes" id="UP001162811"/>
    </source>
</evidence>